<comment type="caution">
    <text evidence="8">The sequence shown here is derived from an EMBL/GenBank/DDBJ whole genome shotgun (WGS) entry which is preliminary data.</text>
</comment>
<keyword evidence="6" id="KW-0472">Membrane</keyword>
<dbReference type="EMBL" id="MCGH01000002">
    <property type="protein sequence ID" value="ODM05759.1"/>
    <property type="molecule type" value="Genomic_DNA"/>
</dbReference>
<organism evidence="8 9">
    <name type="scientific">Eisenbergiella tayi</name>
    <dbReference type="NCBI Taxonomy" id="1432052"/>
    <lineage>
        <taxon>Bacteria</taxon>
        <taxon>Bacillati</taxon>
        <taxon>Bacillota</taxon>
        <taxon>Clostridia</taxon>
        <taxon>Lachnospirales</taxon>
        <taxon>Lachnospiraceae</taxon>
        <taxon>Eisenbergiella</taxon>
    </lineage>
</organism>
<evidence type="ECO:0000256" key="3">
    <source>
        <dbReference type="ARBA" id="ARBA00022679"/>
    </source>
</evidence>
<evidence type="ECO:0000313" key="9">
    <source>
        <dbReference type="Proteomes" id="UP000094067"/>
    </source>
</evidence>
<feature type="region of interest" description="Disordered" evidence="5">
    <location>
        <begin position="548"/>
        <end position="569"/>
    </location>
</feature>
<feature type="domain" description="HAMP" evidence="7">
    <location>
        <begin position="339"/>
        <end position="393"/>
    </location>
</feature>
<evidence type="ECO:0000313" key="8">
    <source>
        <dbReference type="EMBL" id="ODM05759.1"/>
    </source>
</evidence>
<dbReference type="InterPro" id="IPR003594">
    <property type="entry name" value="HATPase_dom"/>
</dbReference>
<dbReference type="GO" id="GO:0016020">
    <property type="term" value="C:membrane"/>
    <property type="evidence" value="ECO:0007669"/>
    <property type="project" value="UniProtKB-SubCell"/>
</dbReference>
<comment type="subcellular location">
    <subcellularLocation>
        <location evidence="1">Membrane</location>
    </subcellularLocation>
</comment>
<protein>
    <submittedName>
        <fullName evidence="8">Sensor histidine kinase YehU</fullName>
        <ecNumber evidence="8">2.7.13.3</ecNumber>
    </submittedName>
</protein>
<dbReference type="CDD" id="cd06225">
    <property type="entry name" value="HAMP"/>
    <property type="match status" value="1"/>
</dbReference>
<gene>
    <name evidence="8" type="primary">yehU_11</name>
    <name evidence="8" type="ORF">BEI61_01648</name>
</gene>
<evidence type="ECO:0000256" key="5">
    <source>
        <dbReference type="SAM" id="MobiDB-lite"/>
    </source>
</evidence>
<dbReference type="GO" id="GO:0000155">
    <property type="term" value="F:phosphorelay sensor kinase activity"/>
    <property type="evidence" value="ECO:0007669"/>
    <property type="project" value="InterPro"/>
</dbReference>
<dbReference type="InterPro" id="IPR036890">
    <property type="entry name" value="HATPase_C_sf"/>
</dbReference>
<dbReference type="PANTHER" id="PTHR34220:SF7">
    <property type="entry name" value="SENSOR HISTIDINE KINASE YPDA"/>
    <property type="match status" value="1"/>
</dbReference>
<dbReference type="PANTHER" id="PTHR34220">
    <property type="entry name" value="SENSOR HISTIDINE KINASE YPDA"/>
    <property type="match status" value="1"/>
</dbReference>
<evidence type="ECO:0000256" key="4">
    <source>
        <dbReference type="ARBA" id="ARBA00022777"/>
    </source>
</evidence>
<keyword evidence="3 8" id="KW-0808">Transferase</keyword>
<keyword evidence="4 8" id="KW-0418">Kinase</keyword>
<evidence type="ECO:0000256" key="1">
    <source>
        <dbReference type="ARBA" id="ARBA00004370"/>
    </source>
</evidence>
<reference evidence="8 9" key="1">
    <citation type="submission" date="2016-07" db="EMBL/GenBank/DDBJ databases">
        <title>Characterization of isolates of Eisenbergiella tayi derived from blood cultures, using whole genome sequencing.</title>
        <authorList>
            <person name="Burdz T."/>
            <person name="Wiebe D."/>
            <person name="Huynh C."/>
            <person name="Bernard K."/>
        </authorList>
    </citation>
    <scope>NUCLEOTIDE SEQUENCE [LARGE SCALE GENOMIC DNA]</scope>
    <source>
        <strain evidence="8 9">NML 110608</strain>
    </source>
</reference>
<dbReference type="Proteomes" id="UP000094067">
    <property type="component" value="Unassembled WGS sequence"/>
</dbReference>
<dbReference type="EC" id="2.7.13.3" evidence="8"/>
<dbReference type="PROSITE" id="PS50885">
    <property type="entry name" value="HAMP"/>
    <property type="match status" value="1"/>
</dbReference>
<dbReference type="InterPro" id="IPR010559">
    <property type="entry name" value="Sig_transdc_His_kin_internal"/>
</dbReference>
<dbReference type="Gene3D" id="3.30.565.10">
    <property type="entry name" value="Histidine kinase-like ATPase, C-terminal domain"/>
    <property type="match status" value="1"/>
</dbReference>
<dbReference type="SMART" id="SM00304">
    <property type="entry name" value="HAMP"/>
    <property type="match status" value="1"/>
</dbReference>
<evidence type="ECO:0000259" key="7">
    <source>
        <dbReference type="PROSITE" id="PS50885"/>
    </source>
</evidence>
<dbReference type="PATRIC" id="fig|1432052.4.peg.1842"/>
<sequence length="611" mass="70343">MKFIRKCKLFYLYDMKMEYKLLLSHLTLSVLAILLLTTLLYTNSAGILERKLLNSAEATSEKIILSLENIIQKYDNMTYSFSMMETVTDIYSHPGPDYDYSSIRKDRTDFENAMFSCIPVQIRNSVPDCDIRVYFQDSFPYFNNASRYFTYSSIEEEDWFKRVYSTYRQNRSSFFILSSQELSGEKSEDTPYMSIARVMPDKNYYPSPLAILRLDFPESYLNEAINPNNFDNALTFLVSDETNRLVSLSSASTESLYRELTLSRPVPDSDTLDSWHRYRLDGTDYFVIRQTLPSYPLTLITMLPSKSLLSEYYLHRNFTFLIGGILLVFCLFLSTVLAKTMSGRIIRLTSRMKQVKKGELISLPSSIIQGKDEIGELTSTYNYMIHAMEDLIEKEYLLGQETKNAELKILQAQINPHFLYNTLDMIQWFAEEGMLSQIEESVSSLATFYRLSLSNGKEFISLREEMEHVRSYIRLQRLRFPDTFLYEEELDEGLLDYLLPKTTLQPLVENAITHGLQESKRIPGHLLIKIEKEEGKNIRIIILDDGAGMKKPPRTTPNGGTSRENSGHGFGIPNVSSRLTLLYGPGYGVVFEKNIPEGTIAIVRIPIPESV</sequence>
<keyword evidence="2" id="KW-0597">Phosphoprotein</keyword>
<keyword evidence="6" id="KW-1133">Transmembrane helix</keyword>
<keyword evidence="6" id="KW-0812">Transmembrane</keyword>
<dbReference type="SUPFAM" id="SSF55874">
    <property type="entry name" value="ATPase domain of HSP90 chaperone/DNA topoisomerase II/histidine kinase"/>
    <property type="match status" value="1"/>
</dbReference>
<dbReference type="AlphaFoldDB" id="A0A1E3AAV1"/>
<feature type="transmembrane region" description="Helical" evidence="6">
    <location>
        <begin position="318"/>
        <end position="338"/>
    </location>
</feature>
<evidence type="ECO:0000256" key="6">
    <source>
        <dbReference type="SAM" id="Phobius"/>
    </source>
</evidence>
<evidence type="ECO:0000256" key="2">
    <source>
        <dbReference type="ARBA" id="ARBA00022553"/>
    </source>
</evidence>
<dbReference type="Pfam" id="PF00672">
    <property type="entry name" value="HAMP"/>
    <property type="match status" value="1"/>
</dbReference>
<accession>A0A1E3AAV1</accession>
<dbReference type="RefSeq" id="WP_069151926.1">
    <property type="nucleotide sequence ID" value="NZ_MCGH01000002.1"/>
</dbReference>
<dbReference type="InterPro" id="IPR003660">
    <property type="entry name" value="HAMP_dom"/>
</dbReference>
<proteinExistence type="predicted"/>
<dbReference type="Pfam" id="PF02518">
    <property type="entry name" value="HATPase_c"/>
    <property type="match status" value="1"/>
</dbReference>
<dbReference type="Gene3D" id="6.10.340.10">
    <property type="match status" value="1"/>
</dbReference>
<dbReference type="InterPro" id="IPR050640">
    <property type="entry name" value="Bact_2-comp_sensor_kinase"/>
</dbReference>
<name>A0A1E3AAV1_9FIRM</name>
<dbReference type="Pfam" id="PF06580">
    <property type="entry name" value="His_kinase"/>
    <property type="match status" value="1"/>
</dbReference>